<dbReference type="InterPro" id="IPR029787">
    <property type="entry name" value="Nucleotide_cyclase"/>
</dbReference>
<name>A0ABR6YUU4_9FIRM</name>
<dbReference type="Pfam" id="PF00990">
    <property type="entry name" value="GGDEF"/>
    <property type="match status" value="1"/>
</dbReference>
<feature type="domain" description="GGDEF" evidence="2">
    <location>
        <begin position="202"/>
        <end position="328"/>
    </location>
</feature>
<evidence type="ECO:0000256" key="1">
    <source>
        <dbReference type="SAM" id="Coils"/>
    </source>
</evidence>
<comment type="caution">
    <text evidence="3">The sequence shown here is derived from an EMBL/GenBank/DDBJ whole genome shotgun (WGS) entry which is preliminary data.</text>
</comment>
<keyword evidence="4" id="KW-1185">Reference proteome</keyword>
<protein>
    <submittedName>
        <fullName evidence="3">Diguanylate cyclase</fullName>
    </submittedName>
</protein>
<dbReference type="PROSITE" id="PS50887">
    <property type="entry name" value="GGDEF"/>
    <property type="match status" value="1"/>
</dbReference>
<evidence type="ECO:0000313" key="4">
    <source>
        <dbReference type="Proteomes" id="UP000622405"/>
    </source>
</evidence>
<dbReference type="PANTHER" id="PTHR45138">
    <property type="entry name" value="REGULATORY COMPONENTS OF SENSORY TRANSDUCTION SYSTEM"/>
    <property type="match status" value="1"/>
</dbReference>
<feature type="coiled-coil region" evidence="1">
    <location>
        <begin position="133"/>
        <end position="174"/>
    </location>
</feature>
<gene>
    <name evidence="3" type="ORF">GH811_04910</name>
</gene>
<dbReference type="InterPro" id="IPR000160">
    <property type="entry name" value="GGDEF_dom"/>
</dbReference>
<keyword evidence="1" id="KW-0175">Coiled coil</keyword>
<dbReference type="InterPro" id="IPR043128">
    <property type="entry name" value="Rev_trsase/Diguanyl_cyclase"/>
</dbReference>
<dbReference type="Gene3D" id="3.30.70.270">
    <property type="match status" value="1"/>
</dbReference>
<dbReference type="NCBIfam" id="TIGR00254">
    <property type="entry name" value="GGDEF"/>
    <property type="match status" value="1"/>
</dbReference>
<evidence type="ECO:0000259" key="2">
    <source>
        <dbReference type="PROSITE" id="PS50887"/>
    </source>
</evidence>
<reference evidence="3 4" key="1">
    <citation type="journal article" date="2020" name="mSystems">
        <title>Defining Genomic and Predicted Metabolic Features of the Acetobacterium Genus.</title>
        <authorList>
            <person name="Ross D.E."/>
            <person name="Marshall C.W."/>
            <person name="Gulliver D."/>
            <person name="May H.D."/>
            <person name="Norman R.S."/>
        </authorList>
    </citation>
    <scope>NUCLEOTIDE SEQUENCE [LARGE SCALE GENOMIC DNA]</scope>
    <source>
        <strain evidence="3 4">DSM 4132</strain>
    </source>
</reference>
<sequence length="328" mass="37719">MKMSRTEPYENSFVLLCDNKVMVKKVLSVTGIPAMIKEGHDFSAFLLADSVKDWEEIIANKAFGSNGFYLKGLVAKIQFISYSCLVSIVDDETILVIGIETENLVSFYEEMSRINSRLTNSVRQLYKDKLQNESSLYEEISRMNSELSNAKRELQKKNIEYTVLNDKLNELSVRDPLTGLFNRRYFYLQTPQIVARSKRSLIGICLVMIDVNGFKVVNDTLGHDEGDRVLQYLAECFETVVRKGQDTVFRLGGDEFLVILEQCNLQIAEVIMARLRREYRKADRGTSLAMGMIEIMPDEVYDDLTDYLKLADELMYKEKMEMKKVSAE</sequence>
<dbReference type="CDD" id="cd01949">
    <property type="entry name" value="GGDEF"/>
    <property type="match status" value="1"/>
</dbReference>
<proteinExistence type="predicted"/>
<accession>A0ABR6YUU4</accession>
<dbReference type="InterPro" id="IPR050469">
    <property type="entry name" value="Diguanylate_Cyclase"/>
</dbReference>
<organism evidence="3 4">
    <name type="scientific">Acetobacterium malicum</name>
    <dbReference type="NCBI Taxonomy" id="52692"/>
    <lineage>
        <taxon>Bacteria</taxon>
        <taxon>Bacillati</taxon>
        <taxon>Bacillota</taxon>
        <taxon>Clostridia</taxon>
        <taxon>Eubacteriales</taxon>
        <taxon>Eubacteriaceae</taxon>
        <taxon>Acetobacterium</taxon>
    </lineage>
</organism>
<dbReference type="PANTHER" id="PTHR45138:SF9">
    <property type="entry name" value="DIGUANYLATE CYCLASE DGCM-RELATED"/>
    <property type="match status" value="1"/>
</dbReference>
<dbReference type="SUPFAM" id="SSF55073">
    <property type="entry name" value="Nucleotide cyclase"/>
    <property type="match status" value="1"/>
</dbReference>
<dbReference type="SMART" id="SM00267">
    <property type="entry name" value="GGDEF"/>
    <property type="match status" value="1"/>
</dbReference>
<evidence type="ECO:0000313" key="3">
    <source>
        <dbReference type="EMBL" id="MBC3898953.1"/>
    </source>
</evidence>
<dbReference type="EMBL" id="WJBE01000003">
    <property type="protein sequence ID" value="MBC3898953.1"/>
    <property type="molecule type" value="Genomic_DNA"/>
</dbReference>
<dbReference type="Proteomes" id="UP000622405">
    <property type="component" value="Unassembled WGS sequence"/>
</dbReference>